<keyword evidence="7" id="KW-1185">Reference proteome</keyword>
<comment type="function">
    <text evidence="3">One of several proteins that assist in the late maturation steps of the functional core of the 30S ribosomal subunit. Helps release RbfA from mature subunits. May play a role in the assembly of ribosomal proteins into the subunit. Circularly permuted GTPase that catalyzes slow GTP hydrolysis, GTPase activity is stimulated by the 30S ribosomal subunit.</text>
</comment>
<name>A0A285IXR2_9GAMM</name>
<feature type="domain" description="EngC GTPase" evidence="4">
    <location>
        <begin position="143"/>
        <end position="292"/>
    </location>
</feature>
<dbReference type="PANTHER" id="PTHR32120:SF11">
    <property type="entry name" value="SMALL RIBOSOMAL SUBUNIT BIOGENESIS GTPASE RSGA 1, MITOCHONDRIAL-RELATED"/>
    <property type="match status" value="1"/>
</dbReference>
<dbReference type="HAMAP" id="MF_01820">
    <property type="entry name" value="GTPase_RsgA"/>
    <property type="match status" value="1"/>
</dbReference>
<dbReference type="GO" id="GO:0042274">
    <property type="term" value="P:ribosomal small subunit biogenesis"/>
    <property type="evidence" value="ECO:0007669"/>
    <property type="project" value="UniProtKB-UniRule"/>
</dbReference>
<evidence type="ECO:0000256" key="1">
    <source>
        <dbReference type="ARBA" id="ARBA00022741"/>
    </source>
</evidence>
<protein>
    <recommendedName>
        <fullName evidence="3">Small ribosomal subunit biogenesis GTPase RsgA</fullName>
        <ecNumber evidence="3">3.6.1.-</ecNumber>
    </recommendedName>
</protein>
<evidence type="ECO:0000313" key="7">
    <source>
        <dbReference type="Proteomes" id="UP000219353"/>
    </source>
</evidence>
<keyword evidence="3" id="KW-0963">Cytoplasm</keyword>
<dbReference type="PROSITE" id="PS50936">
    <property type="entry name" value="ENGC_GTPASE"/>
    <property type="match status" value="1"/>
</dbReference>
<dbReference type="Pfam" id="PF03193">
    <property type="entry name" value="RsgA_GTPase"/>
    <property type="match status" value="1"/>
</dbReference>
<feature type="binding site" evidence="3">
    <location>
        <position position="323"/>
    </location>
    <ligand>
        <name>Zn(2+)</name>
        <dbReference type="ChEBI" id="CHEBI:29105"/>
    </ligand>
</feature>
<feature type="binding site" evidence="3">
    <location>
        <position position="325"/>
    </location>
    <ligand>
        <name>Zn(2+)</name>
        <dbReference type="ChEBI" id="CHEBI:29105"/>
    </ligand>
</feature>
<dbReference type="Gene3D" id="2.40.50.140">
    <property type="entry name" value="Nucleic acid-binding proteins"/>
    <property type="match status" value="1"/>
</dbReference>
<dbReference type="InterPro" id="IPR030378">
    <property type="entry name" value="G_CP_dom"/>
</dbReference>
<feature type="binding site" evidence="3">
    <location>
        <position position="318"/>
    </location>
    <ligand>
        <name>Zn(2+)</name>
        <dbReference type="ChEBI" id="CHEBI:29105"/>
    </ligand>
</feature>
<dbReference type="InterPro" id="IPR027417">
    <property type="entry name" value="P-loop_NTPase"/>
</dbReference>
<keyword evidence="3" id="KW-0699">rRNA-binding</keyword>
<comment type="subunit">
    <text evidence="3">Monomer. Associates with 30S ribosomal subunit, binds 16S rRNA.</text>
</comment>
<dbReference type="GO" id="GO:0046872">
    <property type="term" value="F:metal ion binding"/>
    <property type="evidence" value="ECO:0007669"/>
    <property type="project" value="UniProtKB-KW"/>
</dbReference>
<evidence type="ECO:0000256" key="2">
    <source>
        <dbReference type="ARBA" id="ARBA00023134"/>
    </source>
</evidence>
<gene>
    <name evidence="3" type="primary">rsgA</name>
    <name evidence="6" type="ORF">SAMN06297280_2205</name>
</gene>
<keyword evidence="3" id="KW-0479">Metal-binding</keyword>
<dbReference type="GO" id="GO:0019843">
    <property type="term" value="F:rRNA binding"/>
    <property type="evidence" value="ECO:0007669"/>
    <property type="project" value="UniProtKB-KW"/>
</dbReference>
<dbReference type="NCBIfam" id="TIGR00157">
    <property type="entry name" value="ribosome small subunit-dependent GTPase A"/>
    <property type="match status" value="1"/>
</dbReference>
<dbReference type="PROSITE" id="PS51721">
    <property type="entry name" value="G_CP"/>
    <property type="match status" value="1"/>
</dbReference>
<dbReference type="CDD" id="cd01854">
    <property type="entry name" value="YjeQ_EngC"/>
    <property type="match status" value="1"/>
</dbReference>
<dbReference type="AlphaFoldDB" id="A0A285IXR2"/>
<feature type="binding site" evidence="3">
    <location>
        <position position="331"/>
    </location>
    <ligand>
        <name>Zn(2+)</name>
        <dbReference type="ChEBI" id="CHEBI:29105"/>
    </ligand>
</feature>
<comment type="cofactor">
    <cofactor evidence="3">
        <name>Zn(2+)</name>
        <dbReference type="ChEBI" id="CHEBI:29105"/>
    </cofactor>
    <text evidence="3">Binds 1 zinc ion per subunit.</text>
</comment>
<dbReference type="GO" id="GO:0003924">
    <property type="term" value="F:GTPase activity"/>
    <property type="evidence" value="ECO:0007669"/>
    <property type="project" value="UniProtKB-UniRule"/>
</dbReference>
<feature type="binding site" evidence="3">
    <location>
        <begin position="182"/>
        <end position="185"/>
    </location>
    <ligand>
        <name>GTP</name>
        <dbReference type="ChEBI" id="CHEBI:37565"/>
    </ligand>
</feature>
<feature type="binding site" evidence="3">
    <location>
        <begin position="236"/>
        <end position="244"/>
    </location>
    <ligand>
        <name>GTP</name>
        <dbReference type="ChEBI" id="CHEBI:37565"/>
    </ligand>
</feature>
<dbReference type="EC" id="3.6.1.-" evidence="3"/>
<evidence type="ECO:0000256" key="3">
    <source>
        <dbReference type="HAMAP-Rule" id="MF_01820"/>
    </source>
</evidence>
<organism evidence="6 7">
    <name type="scientific">Arsukibacterium tuosuense</name>
    <dbReference type="NCBI Taxonomy" id="1323745"/>
    <lineage>
        <taxon>Bacteria</taxon>
        <taxon>Pseudomonadati</taxon>
        <taxon>Pseudomonadota</taxon>
        <taxon>Gammaproteobacteria</taxon>
        <taxon>Chromatiales</taxon>
        <taxon>Chromatiaceae</taxon>
        <taxon>Arsukibacterium</taxon>
    </lineage>
</organism>
<keyword evidence="2 3" id="KW-0342">GTP-binding</keyword>
<proteinExistence type="inferred from homology"/>
<dbReference type="InterPro" id="IPR004881">
    <property type="entry name" value="Ribosome_biogen_GTPase_RsgA"/>
</dbReference>
<dbReference type="InterPro" id="IPR012340">
    <property type="entry name" value="NA-bd_OB-fold"/>
</dbReference>
<dbReference type="GO" id="GO:0005737">
    <property type="term" value="C:cytoplasm"/>
    <property type="evidence" value="ECO:0007669"/>
    <property type="project" value="UniProtKB-SubCell"/>
</dbReference>
<comment type="subcellular location">
    <subcellularLocation>
        <location evidence="3">Cytoplasm</location>
    </subcellularLocation>
</comment>
<evidence type="ECO:0000259" key="5">
    <source>
        <dbReference type="PROSITE" id="PS51721"/>
    </source>
</evidence>
<sequence>MIHALSLTLIAPRCAQRYNQHVTKKKHLTKRQTDRIAQNEQKRLRGNKKVKADQWDDDVLLAAEPGLVLSRFGQHADVEDSNGDVVRCSMRRTISSVVTGDKVVWRRARQSTGSIDGVIDAVEDRSSVLLRPDFYDGLKPVAANIDLMIIVSAILPALSLNIIDRYLVAAEMTHIKPLLVINKVDLLTDDQHLQLNEQLSLYRKIGYDYLLVSAKSGQGMPELLQHIHSGTSIFVGQSGVGKSSLMNNLMPGLTAATREVSENSGLGQHTTTVSRLYHLPEGGDLIDSPGIREFALWHLSEQEVTEGFIEFQPWLGRCKFRDCKHVNDPGCAIQHAVQQGEISSERYDSYLKILASMAQDKPNYF</sequence>
<feature type="domain" description="CP-type G" evidence="5">
    <location>
        <begin position="135"/>
        <end position="294"/>
    </location>
</feature>
<dbReference type="Proteomes" id="UP000219353">
    <property type="component" value="Unassembled WGS sequence"/>
</dbReference>
<dbReference type="PANTHER" id="PTHR32120">
    <property type="entry name" value="SMALL RIBOSOMAL SUBUNIT BIOGENESIS GTPASE RSGA"/>
    <property type="match status" value="1"/>
</dbReference>
<dbReference type="SUPFAM" id="SSF52540">
    <property type="entry name" value="P-loop containing nucleoside triphosphate hydrolases"/>
    <property type="match status" value="1"/>
</dbReference>
<dbReference type="NCBIfam" id="NF008931">
    <property type="entry name" value="PRK12288.1"/>
    <property type="match status" value="1"/>
</dbReference>
<comment type="similarity">
    <text evidence="3">Belongs to the TRAFAC class YlqF/YawG GTPase family. RsgA subfamily.</text>
</comment>
<keyword evidence="3" id="KW-0862">Zinc</keyword>
<dbReference type="InterPro" id="IPR010914">
    <property type="entry name" value="RsgA_GTPase_dom"/>
</dbReference>
<evidence type="ECO:0000259" key="4">
    <source>
        <dbReference type="PROSITE" id="PS50936"/>
    </source>
</evidence>
<evidence type="ECO:0000313" key="6">
    <source>
        <dbReference type="EMBL" id="SNY52738.1"/>
    </source>
</evidence>
<dbReference type="GO" id="GO:0005525">
    <property type="term" value="F:GTP binding"/>
    <property type="evidence" value="ECO:0007669"/>
    <property type="project" value="UniProtKB-UniRule"/>
</dbReference>
<keyword evidence="3" id="KW-0378">Hydrolase</keyword>
<accession>A0A285IXR2</accession>
<keyword evidence="1 3" id="KW-0547">Nucleotide-binding</keyword>
<keyword evidence="3" id="KW-0694">RNA-binding</keyword>
<dbReference type="Gene3D" id="1.10.40.50">
    <property type="entry name" value="Probable gtpase engc, domain 3"/>
    <property type="match status" value="1"/>
</dbReference>
<keyword evidence="3" id="KW-0690">Ribosome biogenesis</keyword>
<dbReference type="Gene3D" id="3.40.50.300">
    <property type="entry name" value="P-loop containing nucleotide triphosphate hydrolases"/>
    <property type="match status" value="1"/>
</dbReference>
<reference evidence="7" key="1">
    <citation type="submission" date="2017-09" db="EMBL/GenBank/DDBJ databases">
        <authorList>
            <person name="Varghese N."/>
            <person name="Submissions S."/>
        </authorList>
    </citation>
    <scope>NUCLEOTIDE SEQUENCE [LARGE SCALE GENOMIC DNA]</scope>
    <source>
        <strain evidence="7">CGMCC 1.12461</strain>
    </source>
</reference>
<dbReference type="EMBL" id="OBEB01000004">
    <property type="protein sequence ID" value="SNY52738.1"/>
    <property type="molecule type" value="Genomic_DNA"/>
</dbReference>